<sequence length="652" mass="71298">MAGGKRTLPQANTINAKDTTPSHPRLLPQENVKRRRTDLRPGPAPPQNEPSLEAKKTAAVPRTPPKHATTSPSHHVINSSLFANCCALVVPRDISRVRLRLMRELWVERGGELASALNDKVNIIIASVDKPQILEHLKLEALPSGVTVVLPEWISACINQNSLLDAADVAPRSPPKPVSQPATVVEDPDTQTAVDSDSDATDILIAEDVACPEGKPAVEQPAKDDNEVETISLPSSLNKSEVAKFDAQSLFDEIIQDMRSGGISGLAADAESSDSEDDGSQADAQSSSQSSIPASSSEKKPPRWQNKFLCMQSNGRKNLDEANKNAELTDLLNVLYERHDAEGSHFRALSYRKAIAALKRHPKTVDSGAEARKINGIGAKIADKIDEIIATGRLQKAEEIPESEPVLQLFRGIQGCGAKTAQKWYAQGYRTLQDLQSKATLSHNQALGVKYYDDLQLKMPRAEAAAIGDYVIRTLSESFDPKFQCMIMGSFRRGRPMCGDVDMIVTHPDGRSHSGILAKLLPALRKNEGLIVADLHLNSSSAGYQDTDTYMGICKLPGGTGIHRRLDIWTVPWDEMGSALLHFTGNDIFNRSMRALAGKKHMRLSQHGLFANVTRGKQRAKIIDGVRIASRTEEEIFEALGVPYRPPEERDV</sequence>
<feature type="region of interest" description="Disordered" evidence="18">
    <location>
        <begin position="211"/>
        <end position="234"/>
    </location>
</feature>
<dbReference type="AlphaFoldDB" id="A0AAD5XLG7"/>
<dbReference type="InterPro" id="IPR022312">
    <property type="entry name" value="DNA_pol_X"/>
</dbReference>
<dbReference type="GO" id="GO:0005634">
    <property type="term" value="C:nucleus"/>
    <property type="evidence" value="ECO:0007669"/>
    <property type="project" value="UniProtKB-SubCell"/>
</dbReference>
<dbReference type="SUPFAM" id="SSF81301">
    <property type="entry name" value="Nucleotidyltransferase"/>
    <property type="match status" value="1"/>
</dbReference>
<keyword evidence="7" id="KW-0235">DNA replication</keyword>
<dbReference type="InterPro" id="IPR028207">
    <property type="entry name" value="DNA_pol_B_palm_palm"/>
</dbReference>
<evidence type="ECO:0000256" key="12">
    <source>
        <dbReference type="ARBA" id="ARBA00023204"/>
    </source>
</evidence>
<dbReference type="FunFam" id="3.30.210.10:FF:000001">
    <property type="entry name" value="DNA polymerase lambda"/>
    <property type="match status" value="1"/>
</dbReference>
<comment type="similarity">
    <text evidence="3 17">Belongs to the DNA polymerase type-X family.</text>
</comment>
<comment type="subcellular location">
    <subcellularLocation>
        <location evidence="2 17">Nucleus</location>
    </subcellularLocation>
</comment>
<dbReference type="Gene3D" id="1.10.150.20">
    <property type="entry name" value="5' to 3' exonuclease, C-terminal subdomain"/>
    <property type="match status" value="1"/>
</dbReference>
<dbReference type="InterPro" id="IPR002054">
    <property type="entry name" value="DNA-dir_DNA_pol_X"/>
</dbReference>
<organism evidence="20 21">
    <name type="scientific">Geranomyces variabilis</name>
    <dbReference type="NCBI Taxonomy" id="109894"/>
    <lineage>
        <taxon>Eukaryota</taxon>
        <taxon>Fungi</taxon>
        <taxon>Fungi incertae sedis</taxon>
        <taxon>Chytridiomycota</taxon>
        <taxon>Chytridiomycota incertae sedis</taxon>
        <taxon>Chytridiomycetes</taxon>
        <taxon>Spizellomycetales</taxon>
        <taxon>Powellomycetaceae</taxon>
        <taxon>Geranomyces</taxon>
    </lineage>
</organism>
<feature type="region of interest" description="Disordered" evidence="18">
    <location>
        <begin position="265"/>
        <end position="305"/>
    </location>
</feature>
<proteinExistence type="inferred from homology"/>
<comment type="catalytic activity">
    <reaction evidence="15 17">
        <text>DNA(n) + a 2'-deoxyribonucleoside 5'-triphosphate = DNA(n+1) + diphosphate</text>
        <dbReference type="Rhea" id="RHEA:22508"/>
        <dbReference type="Rhea" id="RHEA-COMP:17339"/>
        <dbReference type="Rhea" id="RHEA-COMP:17340"/>
        <dbReference type="ChEBI" id="CHEBI:33019"/>
        <dbReference type="ChEBI" id="CHEBI:61560"/>
        <dbReference type="ChEBI" id="CHEBI:173112"/>
        <dbReference type="EC" id="2.7.7.7"/>
    </reaction>
</comment>
<dbReference type="FunFam" id="1.10.150.20:FF:000010">
    <property type="entry name" value="DNA polymerase lambda"/>
    <property type="match status" value="1"/>
</dbReference>
<evidence type="ECO:0000256" key="16">
    <source>
        <dbReference type="PIRSR" id="PIRSR622312-50"/>
    </source>
</evidence>
<dbReference type="InterPro" id="IPR043519">
    <property type="entry name" value="NT_sf"/>
</dbReference>
<dbReference type="GO" id="GO:0046872">
    <property type="term" value="F:metal ion binding"/>
    <property type="evidence" value="ECO:0007669"/>
    <property type="project" value="UniProtKB-UniRule"/>
</dbReference>
<dbReference type="Proteomes" id="UP001212152">
    <property type="component" value="Unassembled WGS sequence"/>
</dbReference>
<dbReference type="PANTHER" id="PTHR11276:SF28">
    <property type="entry name" value="DNA POLYMERASE LAMBDA"/>
    <property type="match status" value="1"/>
</dbReference>
<dbReference type="GO" id="GO:0003677">
    <property type="term" value="F:DNA binding"/>
    <property type="evidence" value="ECO:0007669"/>
    <property type="project" value="UniProtKB-UniRule"/>
</dbReference>
<keyword evidence="11" id="KW-0238">DNA-binding</keyword>
<evidence type="ECO:0000256" key="4">
    <source>
        <dbReference type="ARBA" id="ARBA00022634"/>
    </source>
</evidence>
<dbReference type="Pfam" id="PF10391">
    <property type="entry name" value="DNA_pol_lambd_f"/>
    <property type="match status" value="1"/>
</dbReference>
<dbReference type="InterPro" id="IPR019843">
    <property type="entry name" value="DNA_pol-X_BS"/>
</dbReference>
<keyword evidence="9 17" id="KW-0227">DNA damage</keyword>
<dbReference type="GO" id="GO:0016829">
    <property type="term" value="F:lyase activity"/>
    <property type="evidence" value="ECO:0007669"/>
    <property type="project" value="UniProtKB-KW"/>
</dbReference>
<evidence type="ECO:0000313" key="20">
    <source>
        <dbReference type="EMBL" id="KAJ3175762.1"/>
    </source>
</evidence>
<dbReference type="PROSITE" id="PS00522">
    <property type="entry name" value="DNA_POLYMERASE_X"/>
    <property type="match status" value="1"/>
</dbReference>
<comment type="caution">
    <text evidence="20">The sequence shown here is derived from an EMBL/GenBank/DDBJ whole genome shotgun (WGS) entry which is preliminary data.</text>
</comment>
<feature type="domain" description="BRCT" evidence="19">
    <location>
        <begin position="77"/>
        <end position="171"/>
    </location>
</feature>
<dbReference type="SUPFAM" id="SSF52113">
    <property type="entry name" value="BRCT domain"/>
    <property type="match status" value="1"/>
</dbReference>
<keyword evidence="13" id="KW-0456">Lyase</keyword>
<dbReference type="CDD" id="cd00141">
    <property type="entry name" value="NT_POLXc"/>
    <property type="match status" value="1"/>
</dbReference>
<evidence type="ECO:0000256" key="14">
    <source>
        <dbReference type="ARBA" id="ARBA00023242"/>
    </source>
</evidence>
<evidence type="ECO:0000256" key="9">
    <source>
        <dbReference type="ARBA" id="ARBA00022763"/>
    </source>
</evidence>
<accession>A0AAD5XLG7</accession>
<evidence type="ECO:0000256" key="15">
    <source>
        <dbReference type="ARBA" id="ARBA00049244"/>
    </source>
</evidence>
<comment type="function">
    <text evidence="17">DNA polymerase that functions in several pathways of DNA repair. Involved in base excision repair (BER) responsible for repair of lesions that give rise to abasic (AP) sites in DNA. Also contributes to DNA double-strand break repair by non-homologous end joining and homologous recombination. Has both template-dependent and template-independent (terminal transferase) DNA polymerase activities. Has also a 5'-deoxyribose-5-phosphate lyase (dRP lyase) activity.</text>
</comment>
<dbReference type="FunFam" id="1.10.150.110:FF:000005">
    <property type="entry name" value="DNA polymerase POL4"/>
    <property type="match status" value="1"/>
</dbReference>
<keyword evidence="4" id="KW-0237">DNA synthesis</keyword>
<dbReference type="Gene3D" id="3.30.210.10">
    <property type="entry name" value="DNA polymerase, thumb domain"/>
    <property type="match status" value="1"/>
</dbReference>
<feature type="region of interest" description="Disordered" evidence="18">
    <location>
        <begin position="1"/>
        <end position="73"/>
    </location>
</feature>
<evidence type="ECO:0000256" key="18">
    <source>
        <dbReference type="SAM" id="MobiDB-lite"/>
    </source>
</evidence>
<evidence type="ECO:0000256" key="7">
    <source>
        <dbReference type="ARBA" id="ARBA00022705"/>
    </source>
</evidence>
<dbReference type="Gene3D" id="1.10.150.110">
    <property type="entry name" value="DNA polymerase beta, N-terminal domain-like"/>
    <property type="match status" value="1"/>
</dbReference>
<dbReference type="Gene3D" id="3.40.50.10190">
    <property type="entry name" value="BRCT domain"/>
    <property type="match status" value="1"/>
</dbReference>
<keyword evidence="12 17" id="KW-0234">DNA repair</keyword>
<feature type="compositionally biased region" description="Polar residues" evidence="18">
    <location>
        <begin position="9"/>
        <end position="22"/>
    </location>
</feature>
<keyword evidence="8" id="KW-0479">Metal-binding</keyword>
<gene>
    <name evidence="20" type="ORF">HDU87_005755</name>
</gene>
<evidence type="ECO:0000256" key="3">
    <source>
        <dbReference type="ARBA" id="ARBA00008323"/>
    </source>
</evidence>
<dbReference type="Gene3D" id="3.30.460.10">
    <property type="entry name" value="Beta Polymerase, domain 2"/>
    <property type="match status" value="1"/>
</dbReference>
<name>A0AAD5XLG7_9FUNG</name>
<evidence type="ECO:0000256" key="17">
    <source>
        <dbReference type="RuleBase" id="RU366014"/>
    </source>
</evidence>
<dbReference type="EC" id="2.7.7.7" evidence="17"/>
<dbReference type="GO" id="GO:0003887">
    <property type="term" value="F:DNA-directed DNA polymerase activity"/>
    <property type="evidence" value="ECO:0007669"/>
    <property type="project" value="UniProtKB-UniRule"/>
</dbReference>
<keyword evidence="21" id="KW-1185">Reference proteome</keyword>
<evidence type="ECO:0000256" key="11">
    <source>
        <dbReference type="ARBA" id="ARBA00023125"/>
    </source>
</evidence>
<dbReference type="SUPFAM" id="SSF47802">
    <property type="entry name" value="DNA polymerase beta, N-terminal domain-like"/>
    <property type="match status" value="1"/>
</dbReference>
<dbReference type="InterPro" id="IPR010996">
    <property type="entry name" value="HHH_MUS81"/>
</dbReference>
<keyword evidence="5 17" id="KW-0808">Transferase</keyword>
<dbReference type="InterPro" id="IPR029398">
    <property type="entry name" value="PolB_thumb"/>
</dbReference>
<evidence type="ECO:0000256" key="6">
    <source>
        <dbReference type="ARBA" id="ARBA00022695"/>
    </source>
</evidence>
<feature type="region of interest" description="Disordered" evidence="18">
    <location>
        <begin position="168"/>
        <end position="198"/>
    </location>
</feature>
<dbReference type="PROSITE" id="PS50172">
    <property type="entry name" value="BRCT"/>
    <property type="match status" value="1"/>
</dbReference>
<evidence type="ECO:0000313" key="21">
    <source>
        <dbReference type="Proteomes" id="UP001212152"/>
    </source>
</evidence>
<feature type="compositionally biased region" description="Low complexity" evidence="18">
    <location>
        <begin position="281"/>
        <end position="296"/>
    </location>
</feature>
<dbReference type="SMART" id="SM00483">
    <property type="entry name" value="POLXc"/>
    <property type="match status" value="1"/>
</dbReference>
<dbReference type="InterPro" id="IPR036420">
    <property type="entry name" value="BRCT_dom_sf"/>
</dbReference>
<dbReference type="InterPro" id="IPR037160">
    <property type="entry name" value="DNA_Pol_thumb_sf"/>
</dbReference>
<dbReference type="PANTHER" id="PTHR11276">
    <property type="entry name" value="DNA POLYMERASE TYPE-X FAMILY MEMBER"/>
    <property type="match status" value="1"/>
</dbReference>
<feature type="compositionally biased region" description="Acidic residues" evidence="18">
    <location>
        <begin position="271"/>
        <end position="280"/>
    </location>
</feature>
<keyword evidence="6 17" id="KW-0548">Nucleotidyltransferase</keyword>
<dbReference type="InterPro" id="IPR027421">
    <property type="entry name" value="DNA_pol_lamdba_lyase_dom_sf"/>
</dbReference>
<dbReference type="PRINTS" id="PR00870">
    <property type="entry name" value="DNAPOLXBETA"/>
</dbReference>
<evidence type="ECO:0000259" key="19">
    <source>
        <dbReference type="PROSITE" id="PS50172"/>
    </source>
</evidence>
<evidence type="ECO:0000256" key="8">
    <source>
        <dbReference type="ARBA" id="ARBA00022723"/>
    </source>
</evidence>
<dbReference type="FunFam" id="3.30.460.10:FF:000020">
    <property type="entry name" value="DNA polymerase lambda"/>
    <property type="match status" value="1"/>
</dbReference>
<dbReference type="Pfam" id="PF14792">
    <property type="entry name" value="DNA_pol_B_palm"/>
    <property type="match status" value="1"/>
</dbReference>
<dbReference type="SUPFAM" id="SSF81585">
    <property type="entry name" value="PsbU/PolX domain-like"/>
    <property type="match status" value="1"/>
</dbReference>
<dbReference type="Pfam" id="PF14791">
    <property type="entry name" value="DNA_pol_B_thumb"/>
    <property type="match status" value="1"/>
</dbReference>
<keyword evidence="14 17" id="KW-0539">Nucleus</keyword>
<dbReference type="Pfam" id="PF14716">
    <property type="entry name" value="HHH_8"/>
    <property type="match status" value="1"/>
</dbReference>
<evidence type="ECO:0000256" key="10">
    <source>
        <dbReference type="ARBA" id="ARBA00022932"/>
    </source>
</evidence>
<keyword evidence="10 17" id="KW-0239">DNA-directed DNA polymerase</keyword>
<evidence type="ECO:0000256" key="5">
    <source>
        <dbReference type="ARBA" id="ARBA00022679"/>
    </source>
</evidence>
<evidence type="ECO:0000256" key="13">
    <source>
        <dbReference type="ARBA" id="ARBA00023239"/>
    </source>
</evidence>
<dbReference type="GO" id="GO:0006303">
    <property type="term" value="P:double-strand break repair via nonhomologous end joining"/>
    <property type="evidence" value="ECO:0007669"/>
    <property type="project" value="TreeGrafter"/>
</dbReference>
<dbReference type="InterPro" id="IPR001357">
    <property type="entry name" value="BRCT_dom"/>
</dbReference>
<evidence type="ECO:0000256" key="2">
    <source>
        <dbReference type="ARBA" id="ARBA00004123"/>
    </source>
</evidence>
<dbReference type="InterPro" id="IPR018944">
    <property type="entry name" value="DNA_pol_lambd_fingers_domain"/>
</dbReference>
<protein>
    <recommendedName>
        <fullName evidence="17">DNA polymerase</fullName>
        <ecNumber evidence="17">2.7.7.7</ecNumber>
    </recommendedName>
</protein>
<evidence type="ECO:0000256" key="1">
    <source>
        <dbReference type="ARBA" id="ARBA00001936"/>
    </source>
</evidence>
<dbReference type="InterPro" id="IPR002008">
    <property type="entry name" value="DNA_pol_X_beta-like"/>
</dbReference>
<dbReference type="PRINTS" id="PR00869">
    <property type="entry name" value="DNAPOLX"/>
</dbReference>
<dbReference type="EMBL" id="JADGJQ010000048">
    <property type="protein sequence ID" value="KAJ3175762.1"/>
    <property type="molecule type" value="Genomic_DNA"/>
</dbReference>
<reference evidence="20" key="1">
    <citation type="submission" date="2020-05" db="EMBL/GenBank/DDBJ databases">
        <title>Phylogenomic resolution of chytrid fungi.</title>
        <authorList>
            <person name="Stajich J.E."/>
            <person name="Amses K."/>
            <person name="Simmons R."/>
            <person name="Seto K."/>
            <person name="Myers J."/>
            <person name="Bonds A."/>
            <person name="Quandt C.A."/>
            <person name="Barry K."/>
            <person name="Liu P."/>
            <person name="Grigoriev I."/>
            <person name="Longcore J.E."/>
            <person name="James T.Y."/>
        </authorList>
    </citation>
    <scope>NUCLEOTIDE SEQUENCE</scope>
    <source>
        <strain evidence="20">JEL0379</strain>
    </source>
</reference>
<dbReference type="GO" id="GO:0006260">
    <property type="term" value="P:DNA replication"/>
    <property type="evidence" value="ECO:0007669"/>
    <property type="project" value="UniProtKB-KW"/>
</dbReference>
<feature type="active site" description="Nucleophile; Schiff-base intermediate with DNA; for 5'-dRP lyase activity" evidence="16">
    <location>
        <position position="384"/>
    </location>
</feature>
<comment type="cofactor">
    <cofactor evidence="1">
        <name>Mn(2+)</name>
        <dbReference type="ChEBI" id="CHEBI:29035"/>
    </cofactor>
</comment>